<gene>
    <name evidence="6" type="ORF">HNR72_006444</name>
</gene>
<keyword evidence="4" id="KW-0175">Coiled coil</keyword>
<dbReference type="GO" id="GO:0006520">
    <property type="term" value="P:amino acid metabolic process"/>
    <property type="evidence" value="ECO:0007669"/>
    <property type="project" value="InterPro"/>
</dbReference>
<accession>A0AA89Q6W1</accession>
<dbReference type="Gene3D" id="3.90.1150.10">
    <property type="entry name" value="Aspartate Aminotransferase, domain 1"/>
    <property type="match status" value="1"/>
</dbReference>
<feature type="domain" description="Aromatic amino acid beta-eliminating lyase/threonine aldolase" evidence="5">
    <location>
        <begin position="19"/>
        <end position="304"/>
    </location>
</feature>
<dbReference type="PANTHER" id="PTHR48097">
    <property type="entry name" value="L-THREONINE ALDOLASE-RELATED"/>
    <property type="match status" value="1"/>
</dbReference>
<comment type="cofactor">
    <cofactor evidence="1">
        <name>pyridoxal 5'-phosphate</name>
        <dbReference type="ChEBI" id="CHEBI:597326"/>
    </cofactor>
</comment>
<organism evidence="6 7">
    <name type="scientific">Streptomyces collinus</name>
    <dbReference type="NCBI Taxonomy" id="42684"/>
    <lineage>
        <taxon>Bacteria</taxon>
        <taxon>Bacillati</taxon>
        <taxon>Actinomycetota</taxon>
        <taxon>Actinomycetes</taxon>
        <taxon>Kitasatosporales</taxon>
        <taxon>Streptomycetaceae</taxon>
        <taxon>Streptomyces</taxon>
    </lineage>
</organism>
<comment type="similarity">
    <text evidence="2">Belongs to the threonine aldolase family.</text>
</comment>
<sequence length="404" mass="44290">MSERTMILKRRHDPDERGFASDNYAGVHPEILAAIALANGGHQVSYGADVYTERLQEVVRGHFGPTAHTYPVFNGTGANVVALQTMLDRWDAVVCAESAHINVDEGGAPEKVAGIKLLTVPAWDGKLTPELIDRQAWGFEDEHRARPKVVSIAQSTELGTCYTPDEIRAICDHAHDLGMLVYLDGARLANAAATLGVSLREMTTDAGVDVLSLGGTKNGLLFGEAVIVLNEDAVRGMAHLRKTSMQLGSKMRFMSVQFEALLGGDLWLRSAARSNAMTRRLYEAVRDLPGLEIARPVQANQIFAVLPPAVTERLQKRFRFYTWDEQTGEVRWMTSFDTTEGDVDAFATAIAEELAAERGQGAAGALSVAEREELVLLRRKVREMEETIEALGKEPAFSANRKTK</sequence>
<dbReference type="InterPro" id="IPR015424">
    <property type="entry name" value="PyrdxlP-dep_Trfase"/>
</dbReference>
<evidence type="ECO:0000256" key="4">
    <source>
        <dbReference type="SAM" id="Coils"/>
    </source>
</evidence>
<evidence type="ECO:0000313" key="6">
    <source>
        <dbReference type="EMBL" id="MBB5815416.1"/>
    </source>
</evidence>
<dbReference type="SUPFAM" id="SSF53383">
    <property type="entry name" value="PLP-dependent transferases"/>
    <property type="match status" value="1"/>
</dbReference>
<keyword evidence="3" id="KW-0663">Pyridoxal phosphate</keyword>
<evidence type="ECO:0000256" key="1">
    <source>
        <dbReference type="ARBA" id="ARBA00001933"/>
    </source>
</evidence>
<dbReference type="InterPro" id="IPR015421">
    <property type="entry name" value="PyrdxlP-dep_Trfase_major"/>
</dbReference>
<evidence type="ECO:0000259" key="5">
    <source>
        <dbReference type="Pfam" id="PF01212"/>
    </source>
</evidence>
<dbReference type="Pfam" id="PF01212">
    <property type="entry name" value="Beta_elim_lyase"/>
    <property type="match status" value="1"/>
</dbReference>
<dbReference type="InterPro" id="IPR001597">
    <property type="entry name" value="ArAA_b-elim_lyase/Thr_aldolase"/>
</dbReference>
<dbReference type="Proteomes" id="UP000579531">
    <property type="component" value="Unassembled WGS sequence"/>
</dbReference>
<dbReference type="EC" id="4.1.2.5" evidence="6"/>
<dbReference type="EMBL" id="JACHLX010000001">
    <property type="protein sequence ID" value="MBB5815416.1"/>
    <property type="molecule type" value="Genomic_DNA"/>
</dbReference>
<evidence type="ECO:0000256" key="3">
    <source>
        <dbReference type="ARBA" id="ARBA00022898"/>
    </source>
</evidence>
<protein>
    <submittedName>
        <fullName evidence="6">Threonine aldolase</fullName>
        <ecNumber evidence="6">4.1.2.5</ecNumber>
    </submittedName>
</protein>
<dbReference type="InterPro" id="IPR015422">
    <property type="entry name" value="PyrdxlP-dep_Trfase_small"/>
</dbReference>
<comment type="caution">
    <text evidence="6">The sequence shown here is derived from an EMBL/GenBank/DDBJ whole genome shotgun (WGS) entry which is preliminary data.</text>
</comment>
<name>A0AA89Q6W1_STRCU</name>
<evidence type="ECO:0000313" key="7">
    <source>
        <dbReference type="Proteomes" id="UP000579531"/>
    </source>
</evidence>
<keyword evidence="7" id="KW-1185">Reference proteome</keyword>
<dbReference type="CDD" id="cd06502">
    <property type="entry name" value="TA_like"/>
    <property type="match status" value="1"/>
</dbReference>
<dbReference type="PANTHER" id="PTHR48097:SF5">
    <property type="entry name" value="LOW SPECIFICITY L-THREONINE ALDOLASE"/>
    <property type="match status" value="1"/>
</dbReference>
<dbReference type="Gene3D" id="3.40.640.10">
    <property type="entry name" value="Type I PLP-dependent aspartate aminotransferase-like (Major domain)"/>
    <property type="match status" value="1"/>
</dbReference>
<keyword evidence="6" id="KW-0456">Lyase</keyword>
<dbReference type="AlphaFoldDB" id="A0AA89Q6W1"/>
<proteinExistence type="inferred from homology"/>
<reference evidence="6 7" key="1">
    <citation type="submission" date="2020-08" db="EMBL/GenBank/DDBJ databases">
        <title>Sequencing the genomes of 1000 actinobacteria strains.</title>
        <authorList>
            <person name="Klenk H.-P."/>
        </authorList>
    </citation>
    <scope>NUCLEOTIDE SEQUENCE [LARGE SCALE GENOMIC DNA]</scope>
    <source>
        <strain evidence="6 7">DSM 40129</strain>
    </source>
</reference>
<evidence type="ECO:0000256" key="2">
    <source>
        <dbReference type="ARBA" id="ARBA00006966"/>
    </source>
</evidence>
<feature type="coiled-coil region" evidence="4">
    <location>
        <begin position="367"/>
        <end position="394"/>
    </location>
</feature>
<dbReference type="GO" id="GO:0004793">
    <property type="term" value="F:threonine aldolase activity"/>
    <property type="evidence" value="ECO:0007669"/>
    <property type="project" value="UniProtKB-EC"/>
</dbReference>